<dbReference type="GO" id="GO:0005886">
    <property type="term" value="C:plasma membrane"/>
    <property type="evidence" value="ECO:0007669"/>
    <property type="project" value="UniProtKB-SubCell"/>
</dbReference>
<evidence type="ECO:0000256" key="8">
    <source>
        <dbReference type="ARBA" id="ARBA00023136"/>
    </source>
</evidence>
<keyword evidence="13" id="KW-1185">Reference proteome</keyword>
<evidence type="ECO:0000256" key="3">
    <source>
        <dbReference type="ARBA" id="ARBA00022475"/>
    </source>
</evidence>
<keyword evidence="5 10" id="KW-0812">Transmembrane</keyword>
<evidence type="ECO:0000256" key="10">
    <source>
        <dbReference type="SAM" id="Phobius"/>
    </source>
</evidence>
<keyword evidence="6" id="KW-0378">Hydrolase</keyword>
<evidence type="ECO:0000256" key="2">
    <source>
        <dbReference type="ARBA" id="ARBA00012282"/>
    </source>
</evidence>
<dbReference type="SMART" id="SM00052">
    <property type="entry name" value="EAL"/>
    <property type="match status" value="1"/>
</dbReference>
<dbReference type="InterPro" id="IPR035919">
    <property type="entry name" value="EAL_sf"/>
</dbReference>
<evidence type="ECO:0000313" key="12">
    <source>
        <dbReference type="EMBL" id="GAD01308.1"/>
    </source>
</evidence>
<dbReference type="EMBL" id="BARX01000007">
    <property type="protein sequence ID" value="GAD01308.1"/>
    <property type="molecule type" value="Genomic_DNA"/>
</dbReference>
<evidence type="ECO:0000256" key="1">
    <source>
        <dbReference type="ARBA" id="ARBA00004651"/>
    </source>
</evidence>
<gene>
    <name evidence="12" type="ORF">AALB_1388</name>
</gene>
<dbReference type="PANTHER" id="PTHR33121:SF79">
    <property type="entry name" value="CYCLIC DI-GMP PHOSPHODIESTERASE PDED-RELATED"/>
    <property type="match status" value="1"/>
</dbReference>
<reference evidence="12" key="1">
    <citation type="journal article" date="2013" name="Genome Announc.">
        <title>Draft Genome Sequence of Agarivorans albus Strain MKT 106T, an Agarolytic Marine Bacterium.</title>
        <authorList>
            <person name="Yasuike M."/>
            <person name="Nakamura Y."/>
            <person name="Kai W."/>
            <person name="Fujiwara A."/>
            <person name="Fukui Y."/>
            <person name="Satomi M."/>
            <person name="Sano M."/>
        </authorList>
    </citation>
    <scope>NUCLEOTIDE SEQUENCE [LARGE SCALE GENOMIC DNA]</scope>
</reference>
<dbReference type="EC" id="3.1.4.52" evidence="2"/>
<dbReference type="AlphaFoldDB" id="R9PJ85"/>
<comment type="subcellular location">
    <subcellularLocation>
        <location evidence="1">Cell membrane</location>
        <topology evidence="1">Multi-pass membrane protein</topology>
    </subcellularLocation>
</comment>
<dbReference type="InterPro" id="IPR001633">
    <property type="entry name" value="EAL_dom"/>
</dbReference>
<keyword evidence="4" id="KW-0973">c-di-GMP</keyword>
<keyword evidence="7 10" id="KW-1133">Transmembrane helix</keyword>
<comment type="caution">
    <text evidence="12">The sequence shown here is derived from an EMBL/GenBank/DDBJ whole genome shotgun (WGS) entry which is preliminary data.</text>
</comment>
<sequence length="492" mass="56145">MVYIALMLLSADISESQRRYAHNTISLTQTVIYDSLQALDDLEKLDINDCSEASLTKMRQTVYLSSYIRDVGLLEDDHLLCTSVGGLLEEPVALDPPSFSTSLGFDIWLNTQLIIFDYLHSGVVIRRGDFNVVIDNSTFAPLEYGDNQWELVSNRRENAIHLTGTQGIYKDTDTLVYEEVTDNYHYFHSCSENYDFCIALSLYNYTLIKNKTWFLFFSLMFSLAFGILASICSETLFKRHSSTNARLRRGLRKKHFYYQIQPLVDLKTKRVIGGEVLARFKDPLGELYPDQFIGEIRALKLTWPFTLLVMKNALKDLQASGVIQSDCKISFNIFPNDVENNNINELKNLQEVKDFAGNITLEITEDLQLDSLVANQNINQVIKQGFEVAIDDFGTGYSNLAQLKNFRCQYLKIDKSFVFDLEAGSIRSSLVPHMVDIAHKSDLKVIAEGIENIMQSKVLEDLGVEYGQGWMFGKPMPVKQFIEAYQRTNKPE</sequence>
<keyword evidence="3" id="KW-1003">Cell membrane</keyword>
<dbReference type="PROSITE" id="PS50883">
    <property type="entry name" value="EAL"/>
    <property type="match status" value="1"/>
</dbReference>
<dbReference type="InterPro" id="IPR050706">
    <property type="entry name" value="Cyclic-di-GMP_PDE-like"/>
</dbReference>
<dbReference type="CDD" id="cd01948">
    <property type="entry name" value="EAL"/>
    <property type="match status" value="1"/>
</dbReference>
<evidence type="ECO:0000256" key="7">
    <source>
        <dbReference type="ARBA" id="ARBA00022989"/>
    </source>
</evidence>
<evidence type="ECO:0000256" key="4">
    <source>
        <dbReference type="ARBA" id="ARBA00022636"/>
    </source>
</evidence>
<dbReference type="InterPro" id="IPR024744">
    <property type="entry name" value="CSS-motif_dom"/>
</dbReference>
<comment type="catalytic activity">
    <reaction evidence="9">
        <text>3',3'-c-di-GMP + H2O = 5'-phosphoguanylyl(3'-&gt;5')guanosine + H(+)</text>
        <dbReference type="Rhea" id="RHEA:24902"/>
        <dbReference type="ChEBI" id="CHEBI:15377"/>
        <dbReference type="ChEBI" id="CHEBI:15378"/>
        <dbReference type="ChEBI" id="CHEBI:58754"/>
        <dbReference type="ChEBI" id="CHEBI:58805"/>
        <dbReference type="EC" id="3.1.4.52"/>
    </reaction>
</comment>
<evidence type="ECO:0000256" key="9">
    <source>
        <dbReference type="ARBA" id="ARBA00034290"/>
    </source>
</evidence>
<dbReference type="GO" id="GO:0071111">
    <property type="term" value="F:cyclic-guanylate-specific phosphodiesterase activity"/>
    <property type="evidence" value="ECO:0007669"/>
    <property type="project" value="UniProtKB-EC"/>
</dbReference>
<evidence type="ECO:0000256" key="6">
    <source>
        <dbReference type="ARBA" id="ARBA00022801"/>
    </source>
</evidence>
<dbReference type="Gene3D" id="3.20.20.450">
    <property type="entry name" value="EAL domain"/>
    <property type="match status" value="1"/>
</dbReference>
<feature type="transmembrane region" description="Helical" evidence="10">
    <location>
        <begin position="213"/>
        <end position="237"/>
    </location>
</feature>
<organism evidence="12 13">
    <name type="scientific">Agarivorans albus MKT 106</name>
    <dbReference type="NCBI Taxonomy" id="1331007"/>
    <lineage>
        <taxon>Bacteria</taxon>
        <taxon>Pseudomonadati</taxon>
        <taxon>Pseudomonadota</taxon>
        <taxon>Gammaproteobacteria</taxon>
        <taxon>Alteromonadales</taxon>
        <taxon>Alteromonadaceae</taxon>
        <taxon>Agarivorans</taxon>
    </lineage>
</organism>
<keyword evidence="8 10" id="KW-0472">Membrane</keyword>
<dbReference type="Pfam" id="PF00563">
    <property type="entry name" value="EAL"/>
    <property type="match status" value="1"/>
</dbReference>
<evidence type="ECO:0000259" key="11">
    <source>
        <dbReference type="PROSITE" id="PS50883"/>
    </source>
</evidence>
<protein>
    <recommendedName>
        <fullName evidence="2">cyclic-guanylate-specific phosphodiesterase</fullName>
        <ecNumber evidence="2">3.1.4.52</ecNumber>
    </recommendedName>
</protein>
<name>R9PJ85_AGAAL</name>
<dbReference type="SUPFAM" id="SSF141868">
    <property type="entry name" value="EAL domain-like"/>
    <property type="match status" value="1"/>
</dbReference>
<evidence type="ECO:0000313" key="13">
    <source>
        <dbReference type="Proteomes" id="UP000014461"/>
    </source>
</evidence>
<dbReference type="PANTHER" id="PTHR33121">
    <property type="entry name" value="CYCLIC DI-GMP PHOSPHODIESTERASE PDEF"/>
    <property type="match status" value="1"/>
</dbReference>
<dbReference type="STRING" id="1331007.AALB_1388"/>
<evidence type="ECO:0000256" key="5">
    <source>
        <dbReference type="ARBA" id="ARBA00022692"/>
    </source>
</evidence>
<dbReference type="Proteomes" id="UP000014461">
    <property type="component" value="Unassembled WGS sequence"/>
</dbReference>
<feature type="domain" description="EAL" evidence="11">
    <location>
        <begin position="240"/>
        <end position="489"/>
    </location>
</feature>
<accession>R9PJ85</accession>
<dbReference type="Pfam" id="PF12792">
    <property type="entry name" value="CSS-motif"/>
    <property type="match status" value="1"/>
</dbReference>
<proteinExistence type="predicted"/>